<reference evidence="1" key="1">
    <citation type="submission" date="2021-02" db="EMBL/GenBank/DDBJ databases">
        <title>Genome sequence Cadophora malorum strain M34.</title>
        <authorList>
            <person name="Stefanovic E."/>
            <person name="Vu D."/>
            <person name="Scully C."/>
            <person name="Dijksterhuis J."/>
            <person name="Roader J."/>
            <person name="Houbraken J."/>
        </authorList>
    </citation>
    <scope>NUCLEOTIDE SEQUENCE</scope>
    <source>
        <strain evidence="1">M34</strain>
    </source>
</reference>
<name>A0A8H7WHL5_9HELO</name>
<dbReference type="AlphaFoldDB" id="A0A8H7WHL5"/>
<dbReference type="OrthoDB" id="3500415at2759"/>
<sequence length="288" mass="32484">MASGKPRANPPLLAAESAGIESDQFQLLRVLLLKERVLCRAAKLQNNPSLISSDAMALPAFSIRYTEEEEGFVDKTKESTISDKSTLPLEEVPLYGIEPVHTLPYLDLPSVSSFLVHDMIGTFDKDNRRTTDHSSYKFPLPQFIFKTTDLVMNHSGMEGCQLGEYLYYFNVLKTFEYMIEYSTPSDAPYFPVLPHVVEALEHLCGSLEQLSIVQPQDQLYLGEEDEEFPIDSLAEFAVLKKLTASANILLGRPDQAETRDGQPLTSFVYDEAYISDFPDLNHLWRSSQ</sequence>
<comment type="caution">
    <text evidence="1">The sequence shown here is derived from an EMBL/GenBank/DDBJ whole genome shotgun (WGS) entry which is preliminary data.</text>
</comment>
<protein>
    <submittedName>
        <fullName evidence="1">Uncharacterized protein</fullName>
    </submittedName>
</protein>
<evidence type="ECO:0000313" key="2">
    <source>
        <dbReference type="Proteomes" id="UP000664132"/>
    </source>
</evidence>
<accession>A0A8H7WHL5</accession>
<keyword evidence="2" id="KW-1185">Reference proteome</keyword>
<gene>
    <name evidence="1" type="ORF">IFR04_001880</name>
</gene>
<proteinExistence type="predicted"/>
<evidence type="ECO:0000313" key="1">
    <source>
        <dbReference type="EMBL" id="KAG4424909.1"/>
    </source>
</evidence>
<organism evidence="1 2">
    <name type="scientific">Cadophora malorum</name>
    <dbReference type="NCBI Taxonomy" id="108018"/>
    <lineage>
        <taxon>Eukaryota</taxon>
        <taxon>Fungi</taxon>
        <taxon>Dikarya</taxon>
        <taxon>Ascomycota</taxon>
        <taxon>Pezizomycotina</taxon>
        <taxon>Leotiomycetes</taxon>
        <taxon>Helotiales</taxon>
        <taxon>Ploettnerulaceae</taxon>
        <taxon>Cadophora</taxon>
    </lineage>
</organism>
<dbReference type="EMBL" id="JAFJYH010000015">
    <property type="protein sequence ID" value="KAG4424909.1"/>
    <property type="molecule type" value="Genomic_DNA"/>
</dbReference>
<dbReference type="Proteomes" id="UP000664132">
    <property type="component" value="Unassembled WGS sequence"/>
</dbReference>